<evidence type="ECO:0000256" key="1">
    <source>
        <dbReference type="ARBA" id="ARBA00001420"/>
    </source>
</evidence>
<accession>A0A7Y9QVX4</accession>
<dbReference type="GO" id="GO:0004553">
    <property type="term" value="F:hydrolase activity, hydrolyzing O-glycosyl compounds"/>
    <property type="evidence" value="ECO:0007669"/>
    <property type="project" value="InterPro"/>
</dbReference>
<dbReference type="GO" id="GO:0071555">
    <property type="term" value="P:cell wall organization"/>
    <property type="evidence" value="ECO:0007669"/>
    <property type="project" value="UniProtKB-KW"/>
</dbReference>
<dbReference type="AlphaFoldDB" id="A0A7Y9QVX4"/>
<dbReference type="InterPro" id="IPR010611">
    <property type="entry name" value="3D_dom"/>
</dbReference>
<dbReference type="Gene3D" id="2.40.40.10">
    <property type="entry name" value="RlpA-like domain"/>
    <property type="match status" value="2"/>
</dbReference>
<evidence type="ECO:0000259" key="6">
    <source>
        <dbReference type="SMART" id="SM00925"/>
    </source>
</evidence>
<dbReference type="InterPro" id="IPR036908">
    <property type="entry name" value="RlpA-like_sf"/>
</dbReference>
<evidence type="ECO:0000256" key="4">
    <source>
        <dbReference type="ARBA" id="ARBA00023316"/>
    </source>
</evidence>
<dbReference type="PANTHER" id="PTHR30124:SF0">
    <property type="entry name" value="MEMBRANE-BOUND LYTIC MUREIN TRANSGLYCOSYLASE A"/>
    <property type="match status" value="1"/>
</dbReference>
<dbReference type="EC" id="4.2.2.n1" evidence="2"/>
<gene>
    <name evidence="7" type="ORF">BDD16_001392</name>
</gene>
<evidence type="ECO:0000313" key="8">
    <source>
        <dbReference type="Proteomes" id="UP000518288"/>
    </source>
</evidence>
<comment type="caution">
    <text evidence="7">The sequence shown here is derived from an EMBL/GenBank/DDBJ whole genome shotgun (WGS) entry which is preliminary data.</text>
</comment>
<organism evidence="7 8">
    <name type="scientific">Sphaerotilus montanus</name>
    <dbReference type="NCBI Taxonomy" id="522889"/>
    <lineage>
        <taxon>Bacteria</taxon>
        <taxon>Pseudomonadati</taxon>
        <taxon>Pseudomonadota</taxon>
        <taxon>Betaproteobacteria</taxon>
        <taxon>Burkholderiales</taxon>
        <taxon>Sphaerotilaceae</taxon>
        <taxon>Sphaerotilus</taxon>
    </lineage>
</organism>
<evidence type="ECO:0000256" key="2">
    <source>
        <dbReference type="ARBA" id="ARBA00012587"/>
    </source>
</evidence>
<protein>
    <recommendedName>
        <fullName evidence="2">peptidoglycan lytic exotransglycosylase</fullName>
        <ecNumber evidence="2">4.2.2.n1</ecNumber>
    </recommendedName>
    <alternativeName>
        <fullName evidence="5">Murein hydrolase A</fullName>
    </alternativeName>
</protein>
<evidence type="ECO:0000256" key="5">
    <source>
        <dbReference type="ARBA" id="ARBA00030918"/>
    </source>
</evidence>
<dbReference type="GO" id="GO:0019867">
    <property type="term" value="C:outer membrane"/>
    <property type="evidence" value="ECO:0007669"/>
    <property type="project" value="InterPro"/>
</dbReference>
<dbReference type="Pfam" id="PF03562">
    <property type="entry name" value="MltA"/>
    <property type="match status" value="1"/>
</dbReference>
<dbReference type="Proteomes" id="UP000518288">
    <property type="component" value="Unassembled WGS sequence"/>
</dbReference>
<dbReference type="EMBL" id="JACCFH010000001">
    <property type="protein sequence ID" value="NYG32406.1"/>
    <property type="molecule type" value="Genomic_DNA"/>
</dbReference>
<dbReference type="CDD" id="cd14485">
    <property type="entry name" value="mltA_like_LT_A"/>
    <property type="match status" value="1"/>
</dbReference>
<dbReference type="RefSeq" id="WP_179633299.1">
    <property type="nucleotide sequence ID" value="NZ_JACCFH010000001.1"/>
</dbReference>
<dbReference type="Gene3D" id="2.40.240.50">
    <property type="entry name" value="Barwin-like endoglucanases"/>
    <property type="match status" value="1"/>
</dbReference>
<dbReference type="Pfam" id="PF06725">
    <property type="entry name" value="3D"/>
    <property type="match status" value="1"/>
</dbReference>
<keyword evidence="4" id="KW-0961">Cell wall biogenesis/degradation</keyword>
<dbReference type="InterPro" id="IPR026044">
    <property type="entry name" value="MltA"/>
</dbReference>
<dbReference type="PANTHER" id="PTHR30124">
    <property type="entry name" value="MEMBRANE-BOUND LYTIC MUREIN TRANSGLYCOSYLASE A"/>
    <property type="match status" value="1"/>
</dbReference>
<dbReference type="InterPro" id="IPR005300">
    <property type="entry name" value="MltA_B"/>
</dbReference>
<dbReference type="GO" id="GO:0009254">
    <property type="term" value="P:peptidoglycan turnover"/>
    <property type="evidence" value="ECO:0007669"/>
    <property type="project" value="InterPro"/>
</dbReference>
<sequence length="435" mass="47620">MSLFLSNRPEFVHRVRQRAGAALVAAILGTLAGCGGRPLLAPAPPPLDIPPSVQTPPPAAVDAEIRTTPRGRWVRGEWSDLPGWDADQTLMAWPALQRSCDKAITAANGGNTSGRGLAAASIATGTVSFSPYAFASEWNALCREVRRLGPGPNEAQVRQLLQSRLQPWRVESAEGKPEGLLTGYFEPLLEASRVRTERHTVPVYGLPADHGLRKPWFTRGEIETQPAAQAALKGREIAWLADPMDLLLVQIQGSGRLTFTEPGGMRRMVRLAFAGHNDQPYQSVGRWLVEQGAFTLEQASWPAIRQWARQNPQRVKEMLAVNTRYVFFREEPLADPAIGAVGAQGVPLTPGRSIAVDKDSIPYGTPVWLASTEPQVWSQNAPPARPLQRLVLAQDTGSAILGAVRADYFWGWGDGVEERAGRTKQPLKLWVLWPK</sequence>
<name>A0A7Y9QVX4_9BURK</name>
<comment type="catalytic activity">
    <reaction evidence="1">
        <text>Exolytic cleavage of the (1-&gt;4)-beta-glycosidic linkage between N-acetylmuramic acid (MurNAc) and N-acetylglucosamine (GlcNAc) residues in peptidoglycan, from either the reducing or the non-reducing ends of the peptidoglycan chains, with concomitant formation of a 1,6-anhydrobond in the MurNAc residue.</text>
        <dbReference type="EC" id="4.2.2.n1"/>
    </reaction>
</comment>
<dbReference type="PIRSF" id="PIRSF019422">
    <property type="entry name" value="MltA"/>
    <property type="match status" value="1"/>
</dbReference>
<keyword evidence="8" id="KW-1185">Reference proteome</keyword>
<evidence type="ECO:0000313" key="7">
    <source>
        <dbReference type="EMBL" id="NYG32406.1"/>
    </source>
</evidence>
<dbReference type="GO" id="GO:0008933">
    <property type="term" value="F:peptidoglycan lytic transglycosylase activity"/>
    <property type="evidence" value="ECO:0007669"/>
    <property type="project" value="TreeGrafter"/>
</dbReference>
<dbReference type="GO" id="GO:0009253">
    <property type="term" value="P:peptidoglycan catabolic process"/>
    <property type="evidence" value="ECO:0007669"/>
    <property type="project" value="TreeGrafter"/>
</dbReference>
<reference evidence="7 8" key="1">
    <citation type="submission" date="2020-07" db="EMBL/GenBank/DDBJ databases">
        <title>Genomic Encyclopedia of Archaeal and Bacterial Type Strains, Phase II (KMG-II): from individual species to whole genera.</title>
        <authorList>
            <person name="Goeker M."/>
        </authorList>
    </citation>
    <scope>NUCLEOTIDE SEQUENCE [LARGE SCALE GENOMIC DNA]</scope>
    <source>
        <strain evidence="7 8">DSM 21226</strain>
    </source>
</reference>
<feature type="domain" description="Lytic transglycosylase MltA" evidence="6">
    <location>
        <begin position="188"/>
        <end position="329"/>
    </location>
</feature>
<keyword evidence="3" id="KW-0456">Lyase</keyword>
<dbReference type="CDD" id="cd14668">
    <property type="entry name" value="mlta_B"/>
    <property type="match status" value="1"/>
</dbReference>
<dbReference type="SMART" id="SM00925">
    <property type="entry name" value="MltA"/>
    <property type="match status" value="1"/>
</dbReference>
<proteinExistence type="predicted"/>
<evidence type="ECO:0000256" key="3">
    <source>
        <dbReference type="ARBA" id="ARBA00023239"/>
    </source>
</evidence>
<dbReference type="SUPFAM" id="SSF50685">
    <property type="entry name" value="Barwin-like endoglucanases"/>
    <property type="match status" value="1"/>
</dbReference>